<evidence type="ECO:0000313" key="9">
    <source>
        <dbReference type="EMBL" id="MFC5547800.1"/>
    </source>
</evidence>
<protein>
    <submittedName>
        <fullName evidence="9">TM2 domain-containing protein</fullName>
    </submittedName>
</protein>
<dbReference type="Pfam" id="PF05154">
    <property type="entry name" value="TM2"/>
    <property type="match status" value="1"/>
</dbReference>
<keyword evidence="4 7" id="KW-1133">Transmembrane helix</keyword>
<keyword evidence="2 7" id="KW-0812">Transmembrane</keyword>
<keyword evidence="6" id="KW-0325">Glycoprotein</keyword>
<evidence type="ECO:0000259" key="8">
    <source>
        <dbReference type="Pfam" id="PF05154"/>
    </source>
</evidence>
<sequence>MNTAVHSQMIYCRACGSQMHFSAQACPGCGAPQQGQGFSASHKRILPAAILCFFFGFLGVHRFYVGKIGTGILQILTFGGLGIWAFIDFIMIVIGSFRDSDGNLINLWT</sequence>
<keyword evidence="10" id="KW-1185">Reference proteome</keyword>
<dbReference type="InterPro" id="IPR050932">
    <property type="entry name" value="TM2D1-3-like"/>
</dbReference>
<evidence type="ECO:0000256" key="3">
    <source>
        <dbReference type="ARBA" id="ARBA00022729"/>
    </source>
</evidence>
<feature type="transmembrane region" description="Helical" evidence="7">
    <location>
        <begin position="45"/>
        <end position="65"/>
    </location>
</feature>
<evidence type="ECO:0000313" key="10">
    <source>
        <dbReference type="Proteomes" id="UP001596086"/>
    </source>
</evidence>
<reference evidence="10" key="1">
    <citation type="journal article" date="2019" name="Int. J. Syst. Evol. Microbiol.">
        <title>The Global Catalogue of Microorganisms (GCM) 10K type strain sequencing project: providing services to taxonomists for standard genome sequencing and annotation.</title>
        <authorList>
            <consortium name="The Broad Institute Genomics Platform"/>
            <consortium name="The Broad Institute Genome Sequencing Center for Infectious Disease"/>
            <person name="Wu L."/>
            <person name="Ma J."/>
        </authorList>
    </citation>
    <scope>NUCLEOTIDE SEQUENCE [LARGE SCALE GENOMIC DNA]</scope>
    <source>
        <strain evidence="10">CGMCC 4.5798</strain>
    </source>
</reference>
<proteinExistence type="predicted"/>
<evidence type="ECO:0000256" key="2">
    <source>
        <dbReference type="ARBA" id="ARBA00022692"/>
    </source>
</evidence>
<evidence type="ECO:0000256" key="5">
    <source>
        <dbReference type="ARBA" id="ARBA00023136"/>
    </source>
</evidence>
<name>A0ABW0RW98_9BURK</name>
<keyword evidence="5 7" id="KW-0472">Membrane</keyword>
<dbReference type="InterPro" id="IPR007829">
    <property type="entry name" value="TM2"/>
</dbReference>
<comment type="caution">
    <text evidence="9">The sequence shown here is derived from an EMBL/GenBank/DDBJ whole genome shotgun (WGS) entry which is preliminary data.</text>
</comment>
<accession>A0ABW0RW98</accession>
<dbReference type="Proteomes" id="UP001596086">
    <property type="component" value="Unassembled WGS sequence"/>
</dbReference>
<dbReference type="EMBL" id="JBHSMZ010000004">
    <property type="protein sequence ID" value="MFC5547800.1"/>
    <property type="molecule type" value="Genomic_DNA"/>
</dbReference>
<gene>
    <name evidence="9" type="ORF">ACFPO9_04650</name>
</gene>
<feature type="domain" description="TM2" evidence="8">
    <location>
        <begin position="43"/>
        <end position="90"/>
    </location>
</feature>
<dbReference type="RefSeq" id="WP_379767789.1">
    <property type="nucleotide sequence ID" value="NZ_JBHSMZ010000004.1"/>
</dbReference>
<evidence type="ECO:0000256" key="4">
    <source>
        <dbReference type="ARBA" id="ARBA00022989"/>
    </source>
</evidence>
<dbReference type="PANTHER" id="PTHR21016:SF7">
    <property type="entry name" value="TM2 DOMAIN-CONTAINING PROTEIN 3"/>
    <property type="match status" value="1"/>
</dbReference>
<evidence type="ECO:0000256" key="7">
    <source>
        <dbReference type="SAM" id="Phobius"/>
    </source>
</evidence>
<comment type="subcellular location">
    <subcellularLocation>
        <location evidence="1">Membrane</location>
        <topology evidence="1">Multi-pass membrane protein</topology>
    </subcellularLocation>
</comment>
<evidence type="ECO:0000256" key="1">
    <source>
        <dbReference type="ARBA" id="ARBA00004141"/>
    </source>
</evidence>
<organism evidence="9 10">
    <name type="scientific">Massilia aerilata</name>
    <dbReference type="NCBI Taxonomy" id="453817"/>
    <lineage>
        <taxon>Bacteria</taxon>
        <taxon>Pseudomonadati</taxon>
        <taxon>Pseudomonadota</taxon>
        <taxon>Betaproteobacteria</taxon>
        <taxon>Burkholderiales</taxon>
        <taxon>Oxalobacteraceae</taxon>
        <taxon>Telluria group</taxon>
        <taxon>Massilia</taxon>
    </lineage>
</organism>
<dbReference type="PANTHER" id="PTHR21016">
    <property type="entry name" value="BETA-AMYLOID BINDING PROTEIN-RELATED"/>
    <property type="match status" value="1"/>
</dbReference>
<evidence type="ECO:0000256" key="6">
    <source>
        <dbReference type="ARBA" id="ARBA00023180"/>
    </source>
</evidence>
<keyword evidence="3" id="KW-0732">Signal</keyword>
<feature type="transmembrane region" description="Helical" evidence="7">
    <location>
        <begin position="71"/>
        <end position="94"/>
    </location>
</feature>